<dbReference type="Gene3D" id="1.10.220.30">
    <property type="match status" value="1"/>
</dbReference>
<dbReference type="InterPro" id="IPR011002">
    <property type="entry name" value="FliG_a-hlx"/>
</dbReference>
<feature type="coiled-coil region" evidence="1">
    <location>
        <begin position="40"/>
        <end position="67"/>
    </location>
</feature>
<dbReference type="Proteomes" id="UP000627166">
    <property type="component" value="Unassembled WGS sequence"/>
</dbReference>
<protein>
    <recommendedName>
        <fullName evidence="2">Flagellar motor switch protein FliG C-terminal domain-containing protein</fullName>
    </recommendedName>
</protein>
<gene>
    <name evidence="3" type="ORF">H9637_12615</name>
</gene>
<keyword evidence="1" id="KW-0175">Coiled coil</keyword>
<evidence type="ECO:0000313" key="3">
    <source>
        <dbReference type="EMBL" id="MBD8047874.1"/>
    </source>
</evidence>
<dbReference type="InterPro" id="IPR023087">
    <property type="entry name" value="Flg_Motor_Flig_C"/>
</dbReference>
<name>A0ABR8YVJ7_9CLOT</name>
<evidence type="ECO:0000259" key="2">
    <source>
        <dbReference type="Pfam" id="PF01706"/>
    </source>
</evidence>
<dbReference type="Pfam" id="PF01706">
    <property type="entry name" value="FliG_C"/>
    <property type="match status" value="1"/>
</dbReference>
<sequence>MYMTSFIYSLPNDLRVKYYESILKNGETCDDIWNEIVLYLEKSFKTIDNVEEEMEKILKDIDDNDKNQLLNLIYKNNKHLYEELSEYLYNFEEIVNINQELVKKVLENYNTEEIYKATKAVSPNTKEFINSLMKERDFTSAKDSVGNVPISEIMDIHSRIIKDINNIRCGNK</sequence>
<dbReference type="EMBL" id="JACSQB010000099">
    <property type="protein sequence ID" value="MBD8047874.1"/>
    <property type="molecule type" value="Genomic_DNA"/>
</dbReference>
<dbReference type="RefSeq" id="WP_191740829.1">
    <property type="nucleotide sequence ID" value="NZ_JACSQB010000099.1"/>
</dbReference>
<evidence type="ECO:0000256" key="1">
    <source>
        <dbReference type="SAM" id="Coils"/>
    </source>
</evidence>
<keyword evidence="4" id="KW-1185">Reference proteome</keyword>
<evidence type="ECO:0000313" key="4">
    <source>
        <dbReference type="Proteomes" id="UP000627166"/>
    </source>
</evidence>
<feature type="domain" description="Flagellar motor switch protein FliG C-terminal" evidence="2">
    <location>
        <begin position="74"/>
        <end position="164"/>
    </location>
</feature>
<organism evidence="3 4">
    <name type="scientific">Clostridium faecium</name>
    <dbReference type="NCBI Taxonomy" id="2762223"/>
    <lineage>
        <taxon>Bacteria</taxon>
        <taxon>Bacillati</taxon>
        <taxon>Bacillota</taxon>
        <taxon>Clostridia</taxon>
        <taxon>Eubacteriales</taxon>
        <taxon>Clostridiaceae</taxon>
        <taxon>Clostridium</taxon>
    </lineage>
</organism>
<proteinExistence type="predicted"/>
<accession>A0ABR8YVJ7</accession>
<comment type="caution">
    <text evidence="3">The sequence shown here is derived from an EMBL/GenBank/DDBJ whole genome shotgun (WGS) entry which is preliminary data.</text>
</comment>
<dbReference type="SUPFAM" id="SSF48029">
    <property type="entry name" value="FliG"/>
    <property type="match status" value="1"/>
</dbReference>
<reference evidence="3 4" key="1">
    <citation type="submission" date="2020-08" db="EMBL/GenBank/DDBJ databases">
        <title>A Genomic Blueprint of the Chicken Gut Microbiome.</title>
        <authorList>
            <person name="Gilroy R."/>
            <person name="Ravi A."/>
            <person name="Getino M."/>
            <person name="Pursley I."/>
            <person name="Horton D.L."/>
            <person name="Alikhan N.-F."/>
            <person name="Baker D."/>
            <person name="Gharbi K."/>
            <person name="Hall N."/>
            <person name="Watson M."/>
            <person name="Adriaenssens E.M."/>
            <person name="Foster-Nyarko E."/>
            <person name="Jarju S."/>
            <person name="Secka A."/>
            <person name="Antonio M."/>
            <person name="Oren A."/>
            <person name="Chaudhuri R."/>
            <person name="La Ragione R.M."/>
            <person name="Hildebrand F."/>
            <person name="Pallen M.J."/>
        </authorList>
    </citation>
    <scope>NUCLEOTIDE SEQUENCE [LARGE SCALE GENOMIC DNA]</scope>
    <source>
        <strain evidence="3 4">N37</strain>
    </source>
</reference>